<keyword evidence="10" id="KW-1185">Reference proteome</keyword>
<keyword evidence="4 8" id="KW-0812">Transmembrane</keyword>
<feature type="transmembrane region" description="Helical" evidence="8">
    <location>
        <begin position="405"/>
        <end position="428"/>
    </location>
</feature>
<keyword evidence="5 8" id="KW-1133">Transmembrane helix</keyword>
<keyword evidence="3" id="KW-1003">Cell membrane</keyword>
<feature type="region of interest" description="Disordered" evidence="7">
    <location>
        <begin position="1"/>
        <end position="20"/>
    </location>
</feature>
<accession>A0A7W6LEU6</accession>
<dbReference type="NCBIfam" id="TIGR00937">
    <property type="entry name" value="2A51"/>
    <property type="match status" value="1"/>
</dbReference>
<evidence type="ECO:0000256" key="8">
    <source>
        <dbReference type="SAM" id="Phobius"/>
    </source>
</evidence>
<dbReference type="RefSeq" id="WP_165132660.1">
    <property type="nucleotide sequence ID" value="NZ_CP049250.1"/>
</dbReference>
<feature type="transmembrane region" description="Helical" evidence="8">
    <location>
        <begin position="98"/>
        <end position="121"/>
    </location>
</feature>
<dbReference type="AlphaFoldDB" id="A0A7W6LEU6"/>
<comment type="caution">
    <text evidence="9">The sequence shown here is derived from an EMBL/GenBank/DDBJ whole genome shotgun (WGS) entry which is preliminary data.</text>
</comment>
<evidence type="ECO:0000256" key="7">
    <source>
        <dbReference type="SAM" id="MobiDB-lite"/>
    </source>
</evidence>
<dbReference type="PIRSF" id="PIRSF004810">
    <property type="entry name" value="ChrA"/>
    <property type="match status" value="1"/>
</dbReference>
<evidence type="ECO:0000256" key="5">
    <source>
        <dbReference type="ARBA" id="ARBA00022989"/>
    </source>
</evidence>
<feature type="transmembrane region" description="Helical" evidence="8">
    <location>
        <begin position="360"/>
        <end position="385"/>
    </location>
</feature>
<dbReference type="InterPro" id="IPR003370">
    <property type="entry name" value="Chromate_transpt"/>
</dbReference>
<reference evidence="9 10" key="1">
    <citation type="submission" date="2020-08" db="EMBL/GenBank/DDBJ databases">
        <title>Genomic Encyclopedia of Type Strains, Phase IV (KMG-IV): sequencing the most valuable type-strain genomes for metagenomic binning, comparative biology and taxonomic classification.</title>
        <authorList>
            <person name="Goeker M."/>
        </authorList>
    </citation>
    <scope>NUCLEOTIDE SEQUENCE [LARGE SCALE GENOMIC DNA]</scope>
    <source>
        <strain evidence="9 10">DSM 29514</strain>
    </source>
</reference>
<organism evidence="9 10">
    <name type="scientific">Rhizobium rhizoryzae</name>
    <dbReference type="NCBI Taxonomy" id="451876"/>
    <lineage>
        <taxon>Bacteria</taxon>
        <taxon>Pseudomonadati</taxon>
        <taxon>Pseudomonadota</taxon>
        <taxon>Alphaproteobacteria</taxon>
        <taxon>Hyphomicrobiales</taxon>
        <taxon>Rhizobiaceae</taxon>
        <taxon>Rhizobium/Agrobacterium group</taxon>
        <taxon>Rhizobium</taxon>
    </lineage>
</organism>
<feature type="transmembrane region" description="Helical" evidence="8">
    <location>
        <begin position="160"/>
        <end position="191"/>
    </location>
</feature>
<protein>
    <submittedName>
        <fullName evidence="9">Chromate transporter</fullName>
    </submittedName>
</protein>
<evidence type="ECO:0000256" key="2">
    <source>
        <dbReference type="ARBA" id="ARBA00005262"/>
    </source>
</evidence>
<evidence type="ECO:0000313" key="9">
    <source>
        <dbReference type="EMBL" id="MBB4143075.1"/>
    </source>
</evidence>
<evidence type="ECO:0000256" key="4">
    <source>
        <dbReference type="ARBA" id="ARBA00022692"/>
    </source>
</evidence>
<name>A0A7W6LEU6_9HYPH</name>
<dbReference type="PANTHER" id="PTHR33567:SF3">
    <property type="entry name" value="CHROMATE ION TRANSPORTER (EUROFUNG)"/>
    <property type="match status" value="1"/>
</dbReference>
<dbReference type="Pfam" id="PF02417">
    <property type="entry name" value="Chromate_transp"/>
    <property type="match status" value="2"/>
</dbReference>
<sequence>MADPERLPASAKPITETPAQTPEFSEVLRVFARIGLLSFGGPAGQIAMLHKAVVEERQWLSEERFLHALSYCMLLPGPEAQQLATYIGWLVKGVRGGILAGLLFVLPGLGVMIGLSTAYALYQQTDWLTGLFFGLKAAVLAIVVQALVRLSVRTLKSGFHIALAVGAFLALFVLDLPFPLLVLGAGLLGYWRSRFTAPVTPSIDAGEGRPALASQLLSLLFWVVIWQLPLLILWLVDGFETLATLFAFFSRMALVTFGGAYAVLAYVAQVVVQDYGWLRPGEMVDGLALAETTPGPLVLVLSHIGYLVGFRTVNGIDPVIGGILGALLAAWATFVPSFIWIFAGAPYIERLRGNARMSAALSAITAAVVGVICNLALWFGLHVLFREMHRVPLLPPIPGKDASGLLVPVLSSLDLAALALFLVSAFLLIRMQAGMVKVLAFCALAGVLWQLFTG</sequence>
<comment type="similarity">
    <text evidence="2">Belongs to the chromate ion transporter (CHR) (TC 2.A.51) family.</text>
</comment>
<dbReference type="GO" id="GO:0015109">
    <property type="term" value="F:chromate transmembrane transporter activity"/>
    <property type="evidence" value="ECO:0007669"/>
    <property type="project" value="InterPro"/>
</dbReference>
<feature type="transmembrane region" description="Helical" evidence="8">
    <location>
        <begin position="435"/>
        <end position="452"/>
    </location>
</feature>
<proteinExistence type="inferred from homology"/>
<dbReference type="Proteomes" id="UP000519897">
    <property type="component" value="Unassembled WGS sequence"/>
</dbReference>
<evidence type="ECO:0000256" key="6">
    <source>
        <dbReference type="ARBA" id="ARBA00023136"/>
    </source>
</evidence>
<gene>
    <name evidence="9" type="ORF">GGQ72_001574</name>
</gene>
<evidence type="ECO:0000256" key="3">
    <source>
        <dbReference type="ARBA" id="ARBA00022475"/>
    </source>
</evidence>
<feature type="transmembrane region" description="Helical" evidence="8">
    <location>
        <begin position="319"/>
        <end position="348"/>
    </location>
</feature>
<dbReference type="PANTHER" id="PTHR33567">
    <property type="entry name" value="CHROMATE ION TRANSPORTER (EUROFUNG)"/>
    <property type="match status" value="1"/>
</dbReference>
<dbReference type="EMBL" id="JACIEC010000001">
    <property type="protein sequence ID" value="MBB4143075.1"/>
    <property type="molecule type" value="Genomic_DNA"/>
</dbReference>
<feature type="transmembrane region" description="Helical" evidence="8">
    <location>
        <begin position="211"/>
        <end position="236"/>
    </location>
</feature>
<comment type="subcellular location">
    <subcellularLocation>
        <location evidence="1">Cell membrane</location>
        <topology evidence="1">Multi-pass membrane protein</topology>
    </subcellularLocation>
</comment>
<evidence type="ECO:0000256" key="1">
    <source>
        <dbReference type="ARBA" id="ARBA00004651"/>
    </source>
</evidence>
<evidence type="ECO:0000313" key="10">
    <source>
        <dbReference type="Proteomes" id="UP000519897"/>
    </source>
</evidence>
<keyword evidence="6 8" id="KW-0472">Membrane</keyword>
<dbReference type="InterPro" id="IPR014047">
    <property type="entry name" value="Chr_Tranpt_l_chain"/>
</dbReference>
<feature type="transmembrane region" description="Helical" evidence="8">
    <location>
        <begin position="127"/>
        <end position="148"/>
    </location>
</feature>
<feature type="transmembrane region" description="Helical" evidence="8">
    <location>
        <begin position="248"/>
        <end position="268"/>
    </location>
</feature>
<dbReference type="GO" id="GO:0005886">
    <property type="term" value="C:plasma membrane"/>
    <property type="evidence" value="ECO:0007669"/>
    <property type="project" value="UniProtKB-SubCell"/>
</dbReference>